<keyword evidence="4" id="KW-1185">Reference proteome</keyword>
<accession>A0ABR3IXT6</accession>
<reference evidence="4" key="1">
    <citation type="submission" date="2024-06" db="EMBL/GenBank/DDBJ databases">
        <title>Multi-omics analyses provide insights into the biosynthesis of the anticancer antibiotic pleurotin in Hohenbuehelia grisea.</title>
        <authorList>
            <person name="Weaver J.A."/>
            <person name="Alberti F."/>
        </authorList>
    </citation>
    <scope>NUCLEOTIDE SEQUENCE [LARGE SCALE GENOMIC DNA]</scope>
    <source>
        <strain evidence="4">T-177</strain>
    </source>
</reference>
<keyword evidence="2" id="KW-0472">Membrane</keyword>
<feature type="transmembrane region" description="Helical" evidence="2">
    <location>
        <begin position="104"/>
        <end position="123"/>
    </location>
</feature>
<sequence>MLKMLRVRMRNPTTTRRQPQHNGNFDSGSSHASTSCLVVTHESNFGVQSTQFIEYRYKQIAATGLQRVFRPGVLMSTENQISKTRCSCGDPHCFFSSFDTIPGFSIGIGFGVALVWCIIYAVWDFTLLVLFFGGTDGSERGSFIVGGIMTYDYVQKYCAFSSTYESSLRNAWYRY</sequence>
<comment type="caution">
    <text evidence="3">The sequence shown here is derived from an EMBL/GenBank/DDBJ whole genome shotgun (WGS) entry which is preliminary data.</text>
</comment>
<proteinExistence type="predicted"/>
<gene>
    <name evidence="3" type="ORF">HGRIS_010633</name>
</gene>
<dbReference type="EMBL" id="JASNQZ010000014">
    <property type="protein sequence ID" value="KAL0948011.1"/>
    <property type="molecule type" value="Genomic_DNA"/>
</dbReference>
<evidence type="ECO:0000256" key="1">
    <source>
        <dbReference type="SAM" id="MobiDB-lite"/>
    </source>
</evidence>
<feature type="region of interest" description="Disordered" evidence="1">
    <location>
        <begin position="1"/>
        <end position="29"/>
    </location>
</feature>
<protein>
    <submittedName>
        <fullName evidence="3">Uncharacterized protein</fullName>
    </submittedName>
</protein>
<organism evidence="3 4">
    <name type="scientific">Hohenbuehelia grisea</name>
    <dbReference type="NCBI Taxonomy" id="104357"/>
    <lineage>
        <taxon>Eukaryota</taxon>
        <taxon>Fungi</taxon>
        <taxon>Dikarya</taxon>
        <taxon>Basidiomycota</taxon>
        <taxon>Agaricomycotina</taxon>
        <taxon>Agaricomycetes</taxon>
        <taxon>Agaricomycetidae</taxon>
        <taxon>Agaricales</taxon>
        <taxon>Pleurotineae</taxon>
        <taxon>Pleurotaceae</taxon>
        <taxon>Hohenbuehelia</taxon>
    </lineage>
</organism>
<evidence type="ECO:0000313" key="4">
    <source>
        <dbReference type="Proteomes" id="UP001556367"/>
    </source>
</evidence>
<evidence type="ECO:0000313" key="3">
    <source>
        <dbReference type="EMBL" id="KAL0948011.1"/>
    </source>
</evidence>
<name>A0ABR3IXT6_9AGAR</name>
<feature type="compositionally biased region" description="Polar residues" evidence="1">
    <location>
        <begin position="11"/>
        <end position="29"/>
    </location>
</feature>
<keyword evidence="2" id="KW-0812">Transmembrane</keyword>
<dbReference type="Proteomes" id="UP001556367">
    <property type="component" value="Unassembled WGS sequence"/>
</dbReference>
<evidence type="ECO:0000256" key="2">
    <source>
        <dbReference type="SAM" id="Phobius"/>
    </source>
</evidence>
<keyword evidence="2" id="KW-1133">Transmembrane helix</keyword>